<dbReference type="CTD" id="20324113"/>
<accession>A0A075A340</accession>
<keyword evidence="2" id="KW-1185">Reference proteome</keyword>
<sequence>MVPYSLVPAYLHDKDIQFSAEKHTSCEYESSAQMIRIRQKYMHPLRYWLTFGRHVGSECMHPVGFLAKLQLLLFAHGAVLQDSPSQFECPANQTGPRYEYGSMTQKGPVKLRTNRLRNRQTSRFGS</sequence>
<dbReference type="AlphaFoldDB" id="A0A075A340"/>
<dbReference type="KEGG" id="ovi:T265_09945"/>
<gene>
    <name evidence="1" type="ORF">T265_09945</name>
</gene>
<evidence type="ECO:0000313" key="2">
    <source>
        <dbReference type="Proteomes" id="UP000054324"/>
    </source>
</evidence>
<evidence type="ECO:0000313" key="1">
    <source>
        <dbReference type="EMBL" id="KER21809.1"/>
    </source>
</evidence>
<dbReference type="EMBL" id="KL596939">
    <property type="protein sequence ID" value="KER21809.1"/>
    <property type="molecule type" value="Genomic_DNA"/>
</dbReference>
<dbReference type="RefSeq" id="XP_009174439.1">
    <property type="nucleotide sequence ID" value="XM_009176175.1"/>
</dbReference>
<reference evidence="1 2" key="1">
    <citation type="submission" date="2013-11" db="EMBL/GenBank/DDBJ databases">
        <title>Opisthorchis viverrini - life in the bile duct.</title>
        <authorList>
            <person name="Young N.D."/>
            <person name="Nagarajan N."/>
            <person name="Lin S.J."/>
            <person name="Korhonen P.K."/>
            <person name="Jex A.R."/>
            <person name="Hall R.S."/>
            <person name="Safavi-Hemami H."/>
            <person name="Kaewkong W."/>
            <person name="Bertrand D."/>
            <person name="Gao S."/>
            <person name="Seet Q."/>
            <person name="Wongkham S."/>
            <person name="Teh B.T."/>
            <person name="Wongkham C."/>
            <person name="Intapan P.M."/>
            <person name="Maleewong W."/>
            <person name="Yang X."/>
            <person name="Hu M."/>
            <person name="Wang Z."/>
            <person name="Hofmann A."/>
            <person name="Sternberg P.W."/>
            <person name="Tan P."/>
            <person name="Wang J."/>
            <person name="Gasser R.B."/>
        </authorList>
    </citation>
    <scope>NUCLEOTIDE SEQUENCE [LARGE SCALE GENOMIC DNA]</scope>
</reference>
<proteinExistence type="predicted"/>
<protein>
    <submittedName>
        <fullName evidence="1">Uncharacterized protein</fullName>
    </submittedName>
</protein>
<dbReference type="GeneID" id="20324113"/>
<dbReference type="Proteomes" id="UP000054324">
    <property type="component" value="Unassembled WGS sequence"/>
</dbReference>
<organism evidence="1 2">
    <name type="scientific">Opisthorchis viverrini</name>
    <name type="common">Southeast Asian liver fluke</name>
    <dbReference type="NCBI Taxonomy" id="6198"/>
    <lineage>
        <taxon>Eukaryota</taxon>
        <taxon>Metazoa</taxon>
        <taxon>Spiralia</taxon>
        <taxon>Lophotrochozoa</taxon>
        <taxon>Platyhelminthes</taxon>
        <taxon>Trematoda</taxon>
        <taxon>Digenea</taxon>
        <taxon>Opisthorchiida</taxon>
        <taxon>Opisthorchiata</taxon>
        <taxon>Opisthorchiidae</taxon>
        <taxon>Opisthorchis</taxon>
    </lineage>
</organism>
<name>A0A075A340_OPIVI</name>